<dbReference type="InterPro" id="IPR013766">
    <property type="entry name" value="Thioredoxin_domain"/>
</dbReference>
<dbReference type="CDD" id="cd02947">
    <property type="entry name" value="TRX_family"/>
    <property type="match status" value="1"/>
</dbReference>
<comment type="caution">
    <text evidence="2">The sequence shown here is derived from an EMBL/GenBank/DDBJ whole genome shotgun (WGS) entry which is preliminary data.</text>
</comment>
<dbReference type="InterPro" id="IPR036249">
    <property type="entry name" value="Thioredoxin-like_sf"/>
</dbReference>
<gene>
    <name evidence="2" type="ORF">M3202_05510</name>
</gene>
<accession>A0A9X2DQH5</accession>
<organism evidence="2 3">
    <name type="scientific">Halalkalibacter oceani</name>
    <dbReference type="NCBI Taxonomy" id="1653776"/>
    <lineage>
        <taxon>Bacteria</taxon>
        <taxon>Bacillati</taxon>
        <taxon>Bacillota</taxon>
        <taxon>Bacilli</taxon>
        <taxon>Bacillales</taxon>
        <taxon>Bacillaceae</taxon>
        <taxon>Halalkalibacter</taxon>
    </lineage>
</organism>
<dbReference type="SUPFAM" id="SSF52833">
    <property type="entry name" value="Thioredoxin-like"/>
    <property type="match status" value="1"/>
</dbReference>
<name>A0A9X2DQH5_9BACI</name>
<sequence length="110" mass="12648">MKEISGEQLKQSIAGREELTIVFVHTPLCGTCKLARTMLELVEESFHGLQIVSININEAPWFAQEWKIESVPCLLVFQKGLGVERIYAFRSLPYLHNLLKKYVSYTNSFQ</sequence>
<dbReference type="AlphaFoldDB" id="A0A9X2DQH5"/>
<keyword evidence="3" id="KW-1185">Reference proteome</keyword>
<evidence type="ECO:0000313" key="3">
    <source>
        <dbReference type="Proteomes" id="UP001139179"/>
    </source>
</evidence>
<evidence type="ECO:0000259" key="1">
    <source>
        <dbReference type="Pfam" id="PF00085"/>
    </source>
</evidence>
<dbReference type="Proteomes" id="UP001139179">
    <property type="component" value="Unassembled WGS sequence"/>
</dbReference>
<dbReference type="Pfam" id="PF00085">
    <property type="entry name" value="Thioredoxin"/>
    <property type="match status" value="1"/>
</dbReference>
<proteinExistence type="predicted"/>
<dbReference type="EMBL" id="JAMBOL010000003">
    <property type="protein sequence ID" value="MCM3713532.1"/>
    <property type="molecule type" value="Genomic_DNA"/>
</dbReference>
<dbReference type="Gene3D" id="3.40.30.10">
    <property type="entry name" value="Glutaredoxin"/>
    <property type="match status" value="1"/>
</dbReference>
<dbReference type="RefSeq" id="WP_251222345.1">
    <property type="nucleotide sequence ID" value="NZ_JAMBOL010000003.1"/>
</dbReference>
<reference evidence="2" key="1">
    <citation type="submission" date="2022-05" db="EMBL/GenBank/DDBJ databases">
        <title>Comparative Genomics of Spacecraft Associated Microbes.</title>
        <authorList>
            <person name="Tran M.T."/>
            <person name="Wright A."/>
            <person name="Seuylemezian A."/>
            <person name="Eisen J."/>
            <person name="Coil D."/>
        </authorList>
    </citation>
    <scope>NUCLEOTIDE SEQUENCE</scope>
    <source>
        <strain evidence="2">214.1.1</strain>
    </source>
</reference>
<feature type="domain" description="Thioredoxin" evidence="1">
    <location>
        <begin position="3"/>
        <end position="96"/>
    </location>
</feature>
<evidence type="ECO:0000313" key="2">
    <source>
        <dbReference type="EMBL" id="MCM3713532.1"/>
    </source>
</evidence>
<protein>
    <submittedName>
        <fullName evidence="2">Thioredoxin family protein</fullName>
    </submittedName>
</protein>